<feature type="transmembrane region" description="Helical" evidence="15">
    <location>
        <begin position="1073"/>
        <end position="1095"/>
    </location>
</feature>
<evidence type="ECO:0000256" key="10">
    <source>
        <dbReference type="ARBA" id="ARBA00022833"/>
    </source>
</evidence>
<evidence type="ECO:0000256" key="11">
    <source>
        <dbReference type="ARBA" id="ARBA00022989"/>
    </source>
</evidence>
<evidence type="ECO:0000256" key="15">
    <source>
        <dbReference type="SAM" id="Phobius"/>
    </source>
</evidence>
<dbReference type="CDD" id="cd16702">
    <property type="entry name" value="RING_CH-C4HC3_MARCH6"/>
    <property type="match status" value="1"/>
</dbReference>
<dbReference type="Gene3D" id="3.30.40.10">
    <property type="entry name" value="Zinc/RING finger domain, C3HC4 (zinc finger)"/>
    <property type="match status" value="1"/>
</dbReference>
<dbReference type="EMBL" id="CAJMXA010000391">
    <property type="protein sequence ID" value="CAE6428946.1"/>
    <property type="molecule type" value="Genomic_DNA"/>
</dbReference>
<feature type="region of interest" description="Disordered" evidence="14">
    <location>
        <begin position="389"/>
        <end position="429"/>
    </location>
</feature>
<feature type="compositionally biased region" description="Acidic residues" evidence="14">
    <location>
        <begin position="605"/>
        <end position="625"/>
    </location>
</feature>
<feature type="transmembrane region" description="Helical" evidence="15">
    <location>
        <begin position="734"/>
        <end position="753"/>
    </location>
</feature>
<feature type="domain" description="RING-type" evidence="16">
    <location>
        <begin position="15"/>
        <end position="62"/>
    </location>
</feature>
<dbReference type="GO" id="GO:0061630">
    <property type="term" value="F:ubiquitin protein ligase activity"/>
    <property type="evidence" value="ECO:0007669"/>
    <property type="project" value="UniProtKB-EC"/>
</dbReference>
<feature type="region of interest" description="Disordered" evidence="14">
    <location>
        <begin position="687"/>
        <end position="712"/>
    </location>
</feature>
<feature type="compositionally biased region" description="Polar residues" evidence="14">
    <location>
        <begin position="359"/>
        <end position="368"/>
    </location>
</feature>
<feature type="transmembrane region" description="Helical" evidence="15">
    <location>
        <begin position="963"/>
        <end position="988"/>
    </location>
</feature>
<feature type="transmembrane region" description="Helical" evidence="15">
    <location>
        <begin position="921"/>
        <end position="942"/>
    </location>
</feature>
<evidence type="ECO:0000256" key="14">
    <source>
        <dbReference type="SAM" id="MobiDB-lite"/>
    </source>
</evidence>
<comment type="pathway">
    <text evidence="3">Protein modification; protein ubiquitination.</text>
</comment>
<dbReference type="FunFam" id="3.30.40.10:FF:000287">
    <property type="entry name" value="RING finger membrane protein"/>
    <property type="match status" value="1"/>
</dbReference>
<dbReference type="Proteomes" id="UP000663853">
    <property type="component" value="Unassembled WGS sequence"/>
</dbReference>
<evidence type="ECO:0000256" key="1">
    <source>
        <dbReference type="ARBA" id="ARBA00000900"/>
    </source>
</evidence>
<dbReference type="InterPro" id="IPR056521">
    <property type="entry name" value="MARCHF6-like_C"/>
</dbReference>
<feature type="region of interest" description="Disordered" evidence="14">
    <location>
        <begin position="273"/>
        <end position="323"/>
    </location>
</feature>
<dbReference type="GO" id="GO:0036503">
    <property type="term" value="P:ERAD pathway"/>
    <property type="evidence" value="ECO:0007669"/>
    <property type="project" value="TreeGrafter"/>
</dbReference>
<dbReference type="GO" id="GO:0005789">
    <property type="term" value="C:endoplasmic reticulum membrane"/>
    <property type="evidence" value="ECO:0007669"/>
    <property type="project" value="TreeGrafter"/>
</dbReference>
<evidence type="ECO:0000256" key="4">
    <source>
        <dbReference type="ARBA" id="ARBA00012483"/>
    </source>
</evidence>
<feature type="domain" description="RING-CH-type" evidence="17">
    <location>
        <begin position="7"/>
        <end position="68"/>
    </location>
</feature>
<evidence type="ECO:0000256" key="13">
    <source>
        <dbReference type="PROSITE-ProRule" id="PRU00175"/>
    </source>
</evidence>
<evidence type="ECO:0000259" key="16">
    <source>
        <dbReference type="PROSITE" id="PS50089"/>
    </source>
</evidence>
<feature type="transmembrane region" description="Helical" evidence="15">
    <location>
        <begin position="1460"/>
        <end position="1483"/>
    </location>
</feature>
<keyword evidence="12 15" id="KW-0472">Membrane</keyword>
<evidence type="ECO:0000256" key="5">
    <source>
        <dbReference type="ARBA" id="ARBA00022679"/>
    </source>
</evidence>
<evidence type="ECO:0000259" key="17">
    <source>
        <dbReference type="PROSITE" id="PS51292"/>
    </source>
</evidence>
<protein>
    <recommendedName>
        <fullName evidence="4">RING-type E3 ubiquitin transferase</fullName>
        <ecNumber evidence="4">2.3.2.27</ecNumber>
    </recommendedName>
</protein>
<feature type="compositionally biased region" description="Polar residues" evidence="14">
    <location>
        <begin position="398"/>
        <end position="407"/>
    </location>
</feature>
<dbReference type="InterPro" id="IPR011016">
    <property type="entry name" value="Znf_RING-CH"/>
</dbReference>
<feature type="compositionally biased region" description="Low complexity" evidence="14">
    <location>
        <begin position="445"/>
        <end position="462"/>
    </location>
</feature>
<dbReference type="SUPFAM" id="SSF57850">
    <property type="entry name" value="RING/U-box"/>
    <property type="match status" value="1"/>
</dbReference>
<keyword evidence="7" id="KW-0479">Metal-binding</keyword>
<feature type="transmembrane region" description="Helical" evidence="15">
    <location>
        <begin position="1495"/>
        <end position="1514"/>
    </location>
</feature>
<evidence type="ECO:0000256" key="2">
    <source>
        <dbReference type="ARBA" id="ARBA00004141"/>
    </source>
</evidence>
<dbReference type="EC" id="2.3.2.27" evidence="4"/>
<dbReference type="PROSITE" id="PS51292">
    <property type="entry name" value="ZF_RING_CH"/>
    <property type="match status" value="1"/>
</dbReference>
<evidence type="ECO:0000256" key="8">
    <source>
        <dbReference type="ARBA" id="ARBA00022771"/>
    </source>
</evidence>
<feature type="compositionally biased region" description="Low complexity" evidence="14">
    <location>
        <begin position="473"/>
        <end position="486"/>
    </location>
</feature>
<comment type="catalytic activity">
    <reaction evidence="1">
        <text>S-ubiquitinyl-[E2 ubiquitin-conjugating enzyme]-L-cysteine + [acceptor protein]-L-lysine = [E2 ubiquitin-conjugating enzyme]-L-cysteine + N(6)-ubiquitinyl-[acceptor protein]-L-lysine.</text>
        <dbReference type="EC" id="2.3.2.27"/>
    </reaction>
</comment>
<dbReference type="PROSITE" id="PS50089">
    <property type="entry name" value="ZF_RING_2"/>
    <property type="match status" value="1"/>
</dbReference>
<feature type="compositionally biased region" description="Acidic residues" evidence="14">
    <location>
        <begin position="692"/>
        <end position="712"/>
    </location>
</feature>
<keyword evidence="8 13" id="KW-0863">Zinc-finger</keyword>
<comment type="subcellular location">
    <subcellularLocation>
        <location evidence="2">Membrane</location>
        <topology evidence="2">Multi-pass membrane protein</topology>
    </subcellularLocation>
</comment>
<organism evidence="18 19">
    <name type="scientific">Rhizoctonia solani</name>
    <dbReference type="NCBI Taxonomy" id="456999"/>
    <lineage>
        <taxon>Eukaryota</taxon>
        <taxon>Fungi</taxon>
        <taxon>Dikarya</taxon>
        <taxon>Basidiomycota</taxon>
        <taxon>Agaricomycotina</taxon>
        <taxon>Agaricomycetes</taxon>
        <taxon>Cantharellales</taxon>
        <taxon>Ceratobasidiaceae</taxon>
        <taxon>Rhizoctonia</taxon>
    </lineage>
</organism>
<dbReference type="Pfam" id="PF12906">
    <property type="entry name" value="RINGv"/>
    <property type="match status" value="1"/>
</dbReference>
<evidence type="ECO:0000256" key="7">
    <source>
        <dbReference type="ARBA" id="ARBA00022723"/>
    </source>
</evidence>
<proteinExistence type="predicted"/>
<dbReference type="PANTHER" id="PTHR13145">
    <property type="entry name" value="SSM4 PROTEIN"/>
    <property type="match status" value="1"/>
</dbReference>
<dbReference type="OrthoDB" id="1637350at2759"/>
<dbReference type="InterPro" id="IPR001841">
    <property type="entry name" value="Znf_RING"/>
</dbReference>
<sequence>MSEDRNVDITEVDTCRICSAPAEEDQPLFYPCKCSGTIRYIHQDCLTTWLAHSKKRSCDVCKYEYGFTKVYKSDMPRRLPAELFLRKLSLQMAKVVITSLRLVMISVIWLAILPYLTLWVWRFYFWTGEALAYWVVGRPLPDRISPPPPVPASTEENTQTPPPSRPSWATFLPQDLGADIFKGQIITIAVVIVFLTIFLLREWIIQNARPGVFGDDELPEAEAVVPDPAPAREPPAPIQEQHMALREALQAAEMLVQQDLGIDAQIVPVEDLDLREVLPDEQDPSDDDVEEDNDSMSIVSQHDVVSMSSGPESGEGQPEDINVPAPALEIDGISTESLAATHRVEQDTSTEDQDPVPSASKTSGSSGTIFGASTRLDADLSLPSSFAFSSPATGSGSLTHSAGSSLDGSRPAGSMIYSSQPSNTTQSQLQASVGDFHFTFPVPHSVPLPQDDPLDVPLPDSPLEARPDPFRLVSTESVSTASTSATRGAPRLIKPIPAAGPSKRMTSSTPAFKGTTEFDDFRFSFSSTPPTLSQSSSRPSSRPPLPPSTPGVDESVSTVDSPHVALYRPPEDINAATGYFDDHSHTTPSSGLAKEATHTVRPAEAEDEDEDEAENEDEDEDEDEEIPYRALTPVEPDEPMPVLEAYDNAPQRLVEAPVAQPAIEAIEDRAARQRVFADLEQRVAQMPRGAPIEEDDDDGEEDVQDVEPMGDDDMDGALEAIGMRGPITSVFQNVFLMIFIIDLAIAVGIWMPFTMGKTTALLSLQPADVLALVRFPIIAVRIMTDPIVDGLLFLLNLLLRPLKWGITHIFPFALPVAKPAPVVPPLPKTGLNFTVLQNAAYHHWDRLVAHSRAAVDPSVPQPSPTNAVERIIFRLPAPSLRSLEHVESRFAAYGRAVRLFSHAFARRWQQLTIADGTSERAFAICLGYMVLCMVMGIYLGVLNAGAVRGAARALRNAVKQQLIVVKVAFLIGLELLVFPTGCGVVLDIATLPLFESATLAGRIAFYDFAPLTAFFCHWLVGTIFMYQFALTLGACRAVMRAGAMWFIKDPQDASYSPIRDILDKRVLTQLRKLVVSAVMYTVVIVVAVGSVVYTIRYTPIFSGILPLRGNMREPLSEIPVDLLFLHLVMPPTVKRLTIGSWMKARLEVWWKYTARQLRLSSFMFDQLHADELQRESKPLRPIRGPASSWTIPSDEHLYGRWLRVPKSDNIAFLRDQPVLIEVDRTGQAVRPRGQQVMAEQDEETRRAGRTPQQDYIIVHVPPFFGARCLLLVILLWITAASITVTGTVGPILLGRWLLSVFAHKPHVHDGYSLVIGWYALWGLWRIYRSQVRSWKSALAWFANVLCIGIGMGVIMPILVAVTLQMYVVLPLRLWWTPETVPVIRIAEDWALGLILMKIGWQTWRLRARAPAQAPAEAARAEEGGEPDEVDRRMEDLGRAMEQIIRAGLTNPDAITAMRTFIVPVCGGLVLVIGAPGAVVWALGRMYGAPVGGDDALLSLLYPGIFCGTAAVGLWRAGSQAAKKWLQGVRDEEFLVEMRLKNLESAAAK</sequence>
<keyword evidence="10" id="KW-0862">Zinc</keyword>
<feature type="compositionally biased region" description="Polar residues" evidence="14">
    <location>
        <begin position="416"/>
        <end position="429"/>
    </location>
</feature>
<feature type="transmembrane region" description="Helical" evidence="15">
    <location>
        <begin position="95"/>
        <end position="116"/>
    </location>
</feature>
<feature type="compositionally biased region" description="Basic and acidic residues" evidence="14">
    <location>
        <begin position="595"/>
        <end position="604"/>
    </location>
</feature>
<feature type="region of interest" description="Disordered" evidence="14">
    <location>
        <begin position="575"/>
        <end position="640"/>
    </location>
</feature>
<feature type="region of interest" description="Disordered" evidence="14">
    <location>
        <begin position="444"/>
        <end position="560"/>
    </location>
</feature>
<feature type="transmembrane region" description="Helical" evidence="15">
    <location>
        <begin position="1339"/>
        <end position="1369"/>
    </location>
</feature>
<evidence type="ECO:0000256" key="3">
    <source>
        <dbReference type="ARBA" id="ARBA00004906"/>
    </source>
</evidence>
<gene>
    <name evidence="18" type="ORF">RDB_LOCUS21044</name>
</gene>
<dbReference type="InterPro" id="IPR013083">
    <property type="entry name" value="Znf_RING/FYVE/PHD"/>
</dbReference>
<feature type="compositionally biased region" description="Low complexity" evidence="14">
    <location>
        <begin position="523"/>
        <end position="540"/>
    </location>
</feature>
<evidence type="ECO:0000313" key="19">
    <source>
        <dbReference type="Proteomes" id="UP000663853"/>
    </source>
</evidence>
<feature type="transmembrane region" description="Helical" evidence="15">
    <location>
        <begin position="1008"/>
        <end position="1030"/>
    </location>
</feature>
<feature type="compositionally biased region" description="Acidic residues" evidence="14">
    <location>
        <begin position="279"/>
        <end position="294"/>
    </location>
</feature>
<evidence type="ECO:0000256" key="9">
    <source>
        <dbReference type="ARBA" id="ARBA00022786"/>
    </source>
</evidence>
<name>A0A8H3AMA9_9AGAM</name>
<keyword evidence="11 15" id="KW-1133">Transmembrane helix</keyword>
<dbReference type="Pfam" id="PF23113">
    <property type="entry name" value="MARCHF6_C"/>
    <property type="match status" value="1"/>
</dbReference>
<comment type="caution">
    <text evidence="18">The sequence shown here is derived from an EMBL/GenBank/DDBJ whole genome shotgun (WGS) entry which is preliminary data.</text>
</comment>
<accession>A0A8H3AMA9</accession>
<feature type="region of interest" description="Disordered" evidence="14">
    <location>
        <begin position="146"/>
        <end position="168"/>
    </location>
</feature>
<evidence type="ECO:0000256" key="12">
    <source>
        <dbReference type="ARBA" id="ARBA00023136"/>
    </source>
</evidence>
<feature type="transmembrane region" description="Helical" evidence="15">
    <location>
        <begin position="1269"/>
        <end position="1298"/>
    </location>
</feature>
<keyword evidence="5" id="KW-0808">Transferase</keyword>
<evidence type="ECO:0000256" key="6">
    <source>
        <dbReference type="ARBA" id="ARBA00022692"/>
    </source>
</evidence>
<evidence type="ECO:0000313" key="18">
    <source>
        <dbReference type="EMBL" id="CAE6428946.1"/>
    </source>
</evidence>
<feature type="transmembrane region" description="Helical" evidence="15">
    <location>
        <begin position="180"/>
        <end position="200"/>
    </location>
</feature>
<reference evidence="18" key="1">
    <citation type="submission" date="2021-01" db="EMBL/GenBank/DDBJ databases">
        <authorList>
            <person name="Kaushik A."/>
        </authorList>
    </citation>
    <scope>NUCLEOTIDE SEQUENCE</scope>
    <source>
        <strain evidence="18">AG6-10EEA</strain>
    </source>
</reference>
<feature type="transmembrane region" description="Helical" evidence="15">
    <location>
        <begin position="1310"/>
        <end position="1327"/>
    </location>
</feature>
<dbReference type="PANTHER" id="PTHR13145:SF0">
    <property type="entry name" value="E3 UBIQUITIN-PROTEIN LIGASE MARCHF6"/>
    <property type="match status" value="1"/>
</dbReference>
<keyword evidence="9" id="KW-0833">Ubl conjugation pathway</keyword>
<keyword evidence="6 15" id="KW-0812">Transmembrane</keyword>
<dbReference type="GO" id="GO:0008270">
    <property type="term" value="F:zinc ion binding"/>
    <property type="evidence" value="ECO:0007669"/>
    <property type="project" value="UniProtKB-KW"/>
</dbReference>
<feature type="region of interest" description="Disordered" evidence="14">
    <location>
        <begin position="341"/>
        <end position="370"/>
    </location>
</feature>
<dbReference type="SMART" id="SM00744">
    <property type="entry name" value="RINGv"/>
    <property type="match status" value="1"/>
</dbReference>